<reference evidence="3" key="1">
    <citation type="submission" date="2011-04" db="EMBL/GenBank/DDBJ databases">
        <title>Evolution of plant cell wall degrading machinery underlies the functional diversity of forest fungi.</title>
        <authorList>
            <consortium name="US DOE Joint Genome Institute (JGI-PGF)"/>
            <person name="Eastwood D.C."/>
            <person name="Floudas D."/>
            <person name="Binder M."/>
            <person name="Majcherczyk A."/>
            <person name="Schneider P."/>
            <person name="Aerts A."/>
            <person name="Asiegbu F.O."/>
            <person name="Baker S.E."/>
            <person name="Barry K."/>
            <person name="Bendiksby M."/>
            <person name="Blumentritt M."/>
            <person name="Coutinho P.M."/>
            <person name="Cullen D."/>
            <person name="Cullen D."/>
            <person name="Gathman A."/>
            <person name="Goodell B."/>
            <person name="Henrissat B."/>
            <person name="Ihrmark K."/>
            <person name="Kauserud H."/>
            <person name="Kohler A."/>
            <person name="LaButti K."/>
            <person name="Lapidus A."/>
            <person name="Lavin J.L."/>
            <person name="Lee Y.-H."/>
            <person name="Lindquist E."/>
            <person name="Lilly W."/>
            <person name="Lucas S."/>
            <person name="Morin E."/>
            <person name="Murat C."/>
            <person name="Oguiza J.A."/>
            <person name="Park J."/>
            <person name="Pisabarro A.G."/>
            <person name="Riley R."/>
            <person name="Rosling A."/>
            <person name="Salamov A."/>
            <person name="Schmidt O."/>
            <person name="Schmutz J."/>
            <person name="Skrede I."/>
            <person name="Stenlid J."/>
            <person name="Wiebenga A."/>
            <person name="Xie X."/>
            <person name="Kues U."/>
            <person name="Hibbett D.S."/>
            <person name="Hoffmeister D."/>
            <person name="Hogberg N."/>
            <person name="Martin F."/>
            <person name="Grigoriev I.V."/>
            <person name="Watkinson S.C."/>
        </authorList>
    </citation>
    <scope>NUCLEOTIDE SEQUENCE</scope>
    <source>
        <strain evidence="3">S7.9</strain>
    </source>
</reference>
<dbReference type="GO" id="GO:0005789">
    <property type="term" value="C:endoplasmic reticulum membrane"/>
    <property type="evidence" value="ECO:0007669"/>
    <property type="project" value="TreeGrafter"/>
</dbReference>
<sequence>MTLPANDAFSLGLAHDQHRRSHSLSRSTSPKVSFSSSTKSTSFSPHNSVQANGMKRNGKRRVSSRQNSLHLPDGAPILQDASNSDDLRTLVQKDTDIKSSRNTPNGGRTIKKHVDWEIPRKILHSSIGFFTIYLYTSHGSPRHVVVVLSTALAFIVPADILRLRYPTFERTFEKCVGFLMRESEKKSSNGVIWYILGVNFALLAYPLDIAVVAILILSWADTAASTFGRLFGSYTPPLPRRLPILCLPLAPRKSLAGFIAASITGACIAASFWTWVGPMRYSDLSWSWDQGVSTAFVTGQEPVKSALASIGMSGIKAGGWLGLSAITLFAGMVSGVAEALDLGSLDDNMTLPIIAGGCLCGLFKFFGWFA</sequence>
<dbReference type="KEGG" id="sla:SERLADRAFT_414556"/>
<dbReference type="Proteomes" id="UP000008064">
    <property type="component" value="Unassembled WGS sequence"/>
</dbReference>
<name>F8NQC6_SERL9</name>
<dbReference type="InterPro" id="IPR037997">
    <property type="entry name" value="Dgk1-like"/>
</dbReference>
<dbReference type="OrthoDB" id="5673at2759"/>
<feature type="transmembrane region" description="Helical" evidence="2">
    <location>
        <begin position="349"/>
        <end position="369"/>
    </location>
</feature>
<protein>
    <recommendedName>
        <fullName evidence="4">Phosphatidate cytidylyltransferase</fullName>
    </recommendedName>
</protein>
<feature type="transmembrane region" description="Helical" evidence="2">
    <location>
        <begin position="317"/>
        <end position="337"/>
    </location>
</feature>
<feature type="transmembrane region" description="Helical" evidence="2">
    <location>
        <begin position="191"/>
        <end position="220"/>
    </location>
</feature>
<keyword evidence="2" id="KW-0472">Membrane</keyword>
<evidence type="ECO:0000256" key="2">
    <source>
        <dbReference type="SAM" id="Phobius"/>
    </source>
</evidence>
<keyword evidence="2" id="KW-0812">Transmembrane</keyword>
<dbReference type="GeneID" id="18813287"/>
<organism>
    <name type="scientific">Serpula lacrymans var. lacrymans (strain S7.9)</name>
    <name type="common">Dry rot fungus</name>
    <dbReference type="NCBI Taxonomy" id="578457"/>
    <lineage>
        <taxon>Eukaryota</taxon>
        <taxon>Fungi</taxon>
        <taxon>Dikarya</taxon>
        <taxon>Basidiomycota</taxon>
        <taxon>Agaricomycotina</taxon>
        <taxon>Agaricomycetes</taxon>
        <taxon>Agaricomycetidae</taxon>
        <taxon>Boletales</taxon>
        <taxon>Coniophorineae</taxon>
        <taxon>Serpulaceae</taxon>
        <taxon>Serpula</taxon>
    </lineage>
</organism>
<accession>F8NQC6</accession>
<proteinExistence type="predicted"/>
<dbReference type="RefSeq" id="XP_007316759.1">
    <property type="nucleotide sequence ID" value="XM_007316697.1"/>
</dbReference>
<keyword evidence="2" id="KW-1133">Transmembrane helix</keyword>
<dbReference type="EMBL" id="GL945432">
    <property type="protein sequence ID" value="EGO26586.1"/>
    <property type="molecule type" value="Genomic_DNA"/>
</dbReference>
<dbReference type="PANTHER" id="PTHR31303:SF1">
    <property type="entry name" value="CTP-DEPENDENT DIACYLGLYCEROL KINASE 1"/>
    <property type="match status" value="1"/>
</dbReference>
<dbReference type="PANTHER" id="PTHR31303">
    <property type="entry name" value="CTP-DEPENDENT DIACYLGLYCEROL KINASE 1"/>
    <property type="match status" value="1"/>
</dbReference>
<gene>
    <name evidence="3" type="ORF">SERLADRAFT_414556</name>
</gene>
<evidence type="ECO:0000256" key="1">
    <source>
        <dbReference type="SAM" id="MobiDB-lite"/>
    </source>
</evidence>
<feature type="compositionally biased region" description="Low complexity" evidence="1">
    <location>
        <begin position="24"/>
        <end position="45"/>
    </location>
</feature>
<feature type="transmembrane region" description="Helical" evidence="2">
    <location>
        <begin position="255"/>
        <end position="276"/>
    </location>
</feature>
<feature type="region of interest" description="Disordered" evidence="1">
    <location>
        <begin position="14"/>
        <end position="85"/>
    </location>
</feature>
<dbReference type="AlphaFoldDB" id="F8NQC6"/>
<dbReference type="GO" id="GO:0006654">
    <property type="term" value="P:phosphatidic acid biosynthetic process"/>
    <property type="evidence" value="ECO:0007669"/>
    <property type="project" value="TreeGrafter"/>
</dbReference>
<evidence type="ECO:0000313" key="3">
    <source>
        <dbReference type="EMBL" id="EGO26586.1"/>
    </source>
</evidence>
<evidence type="ECO:0008006" key="4">
    <source>
        <dbReference type="Google" id="ProtNLM"/>
    </source>
</evidence>
<dbReference type="HOGENOM" id="CLU_031477_1_1_1"/>
<dbReference type="GO" id="GO:0004143">
    <property type="term" value="F:ATP-dependent diacylglycerol kinase activity"/>
    <property type="evidence" value="ECO:0007669"/>
    <property type="project" value="InterPro"/>
</dbReference>